<protein>
    <submittedName>
        <fullName evidence="2">Uncharacterized protein</fullName>
    </submittedName>
</protein>
<organism evidence="2 3">
    <name type="scientific">Lymnaea stagnalis</name>
    <name type="common">Great pond snail</name>
    <name type="synonym">Helix stagnalis</name>
    <dbReference type="NCBI Taxonomy" id="6523"/>
    <lineage>
        <taxon>Eukaryota</taxon>
        <taxon>Metazoa</taxon>
        <taxon>Spiralia</taxon>
        <taxon>Lophotrochozoa</taxon>
        <taxon>Mollusca</taxon>
        <taxon>Gastropoda</taxon>
        <taxon>Heterobranchia</taxon>
        <taxon>Euthyneura</taxon>
        <taxon>Panpulmonata</taxon>
        <taxon>Hygrophila</taxon>
        <taxon>Lymnaeoidea</taxon>
        <taxon>Lymnaeidae</taxon>
        <taxon>Lymnaea</taxon>
    </lineage>
</organism>
<reference evidence="2 3" key="1">
    <citation type="submission" date="2024-04" db="EMBL/GenBank/DDBJ databases">
        <authorList>
            <consortium name="Genoscope - CEA"/>
            <person name="William W."/>
        </authorList>
    </citation>
    <scope>NUCLEOTIDE SEQUENCE [LARGE SCALE GENOMIC DNA]</scope>
</reference>
<dbReference type="GO" id="GO:0005829">
    <property type="term" value="C:cytosol"/>
    <property type="evidence" value="ECO:0007669"/>
    <property type="project" value="TreeGrafter"/>
</dbReference>
<dbReference type="PANTHER" id="PTHR33539:SF1">
    <property type="entry name" value="UPF0764 PROTEIN C16ORF89"/>
    <property type="match status" value="1"/>
</dbReference>
<evidence type="ECO:0000313" key="3">
    <source>
        <dbReference type="Proteomes" id="UP001497497"/>
    </source>
</evidence>
<dbReference type="Proteomes" id="UP001497497">
    <property type="component" value="Unassembled WGS sequence"/>
</dbReference>
<dbReference type="AlphaFoldDB" id="A0AAV2IDS8"/>
<keyword evidence="1" id="KW-0732">Signal</keyword>
<keyword evidence="3" id="KW-1185">Reference proteome</keyword>
<accession>A0AAV2IDS8</accession>
<evidence type="ECO:0000256" key="1">
    <source>
        <dbReference type="SAM" id="SignalP"/>
    </source>
</evidence>
<name>A0AAV2IDS8_LYMST</name>
<sequence length="382" mass="42958">MTVSGTWHALKSSTALLALLLWTCRVQSVQLPMKPDVARQLLGKVSGAVRKAIHFFGEDYSSINVDGLFGIRLCQGALMGSKADCQSGRLSCPEDLITELDYYIRTMSTFAEKALSYIEAEDGVYFGRFHETIDKPYTINCTYESLGDNLPPPGSDHVYIETDGDVCFSKILGTYQEDGRSYPRCSLSPDCWTLMTKGGMREYAITHQLLYFVLSEKGGCLPLMNEYLAKISGTTVRQFQKQLCRTIYSEASELEHEGKVNELKQDLFLEQSVLCGTLGFEEFYSEKWIRMVLGWQRGRGCYGLPQGLTSIEANLSRIQEDERDLLERLSQEADRIDHSAVGTGRKLLREKVMTGDCLSHKTGLAFGTLGVYFRYLINQVYG</sequence>
<gene>
    <name evidence="2" type="ORF">GSLYS_00016566001</name>
</gene>
<dbReference type="InterPro" id="IPR031751">
    <property type="entry name" value="DUF4735"/>
</dbReference>
<dbReference type="EMBL" id="CAXITT010000520">
    <property type="protein sequence ID" value="CAL1543032.1"/>
    <property type="molecule type" value="Genomic_DNA"/>
</dbReference>
<comment type="caution">
    <text evidence="2">The sequence shown here is derived from an EMBL/GenBank/DDBJ whole genome shotgun (WGS) entry which is preliminary data.</text>
</comment>
<feature type="chain" id="PRO_5043461002" evidence="1">
    <location>
        <begin position="29"/>
        <end position="382"/>
    </location>
</feature>
<proteinExistence type="predicted"/>
<feature type="signal peptide" evidence="1">
    <location>
        <begin position="1"/>
        <end position="28"/>
    </location>
</feature>
<dbReference type="PANTHER" id="PTHR33539">
    <property type="entry name" value="UPF0764 PROTEIN C16ORF89"/>
    <property type="match status" value="1"/>
</dbReference>
<evidence type="ECO:0000313" key="2">
    <source>
        <dbReference type="EMBL" id="CAL1543032.1"/>
    </source>
</evidence>
<dbReference type="Pfam" id="PF15882">
    <property type="entry name" value="DUF4735"/>
    <property type="match status" value="1"/>
</dbReference>
<dbReference type="GO" id="GO:0016020">
    <property type="term" value="C:membrane"/>
    <property type="evidence" value="ECO:0007669"/>
    <property type="project" value="TreeGrafter"/>
</dbReference>